<dbReference type="CDD" id="cd09911">
    <property type="entry name" value="Lin0431_like"/>
    <property type="match status" value="1"/>
</dbReference>
<accession>A0A4R4EBN9</accession>
<name>A0A4R4EBN9_9BACL</name>
<gene>
    <name evidence="1" type="ORF">E0485_14275</name>
</gene>
<dbReference type="InterPro" id="IPR038690">
    <property type="entry name" value="NusG_2_sf"/>
</dbReference>
<evidence type="ECO:0000313" key="1">
    <source>
        <dbReference type="EMBL" id="TCZ76360.1"/>
    </source>
</evidence>
<protein>
    <submittedName>
        <fullName evidence="1">NusG domain II-containing protein</fullName>
    </submittedName>
</protein>
<reference evidence="1 2" key="1">
    <citation type="submission" date="2019-03" db="EMBL/GenBank/DDBJ databases">
        <authorList>
            <person name="Kim M.K.M."/>
        </authorList>
    </citation>
    <scope>NUCLEOTIDE SEQUENCE [LARGE SCALE GENOMIC DNA]</scope>
    <source>
        <strain evidence="1 2">18JY21-1</strain>
    </source>
</reference>
<keyword evidence="2" id="KW-1185">Reference proteome</keyword>
<dbReference type="Proteomes" id="UP000295418">
    <property type="component" value="Unassembled WGS sequence"/>
</dbReference>
<dbReference type="OrthoDB" id="47603at2"/>
<dbReference type="Gene3D" id="2.60.320.10">
    <property type="entry name" value="N-utilization substance G protein NusG, insert domain"/>
    <property type="match status" value="1"/>
</dbReference>
<dbReference type="EMBL" id="SKFG01000013">
    <property type="protein sequence ID" value="TCZ76360.1"/>
    <property type="molecule type" value="Genomic_DNA"/>
</dbReference>
<sequence length="131" mass="14309">MKLKRGDIILFAVILIAVLAFIVPKFIGDKGNPSASDKLYAKLTVDGQLIKTVELTEEEQLVPIDSKFGHNVLKIHNRGIEMHEANCPDDVCFTFGFVTKPRGTIVCLPNRLLVEIVGGSNQGDELDASTS</sequence>
<dbReference type="AlphaFoldDB" id="A0A4R4EBN9"/>
<proteinExistence type="predicted"/>
<organism evidence="1 2">
    <name type="scientific">Paenibacillus albiflavus</name>
    <dbReference type="NCBI Taxonomy" id="2545760"/>
    <lineage>
        <taxon>Bacteria</taxon>
        <taxon>Bacillati</taxon>
        <taxon>Bacillota</taxon>
        <taxon>Bacilli</taxon>
        <taxon>Bacillales</taxon>
        <taxon>Paenibacillaceae</taxon>
        <taxon>Paenibacillus</taxon>
    </lineage>
</organism>
<dbReference type="RefSeq" id="WP_132418727.1">
    <property type="nucleotide sequence ID" value="NZ_SKFG01000013.1"/>
</dbReference>
<comment type="caution">
    <text evidence="1">The sequence shown here is derived from an EMBL/GenBank/DDBJ whole genome shotgun (WGS) entry which is preliminary data.</text>
</comment>
<dbReference type="Pfam" id="PF07009">
    <property type="entry name" value="NusG_II"/>
    <property type="match status" value="1"/>
</dbReference>
<evidence type="ECO:0000313" key="2">
    <source>
        <dbReference type="Proteomes" id="UP000295418"/>
    </source>
</evidence>